<dbReference type="SUPFAM" id="SSF53335">
    <property type="entry name" value="S-adenosyl-L-methionine-dependent methyltransferases"/>
    <property type="match status" value="1"/>
</dbReference>
<name>A0AAV9V4Y6_9PEZI</name>
<keyword evidence="3" id="KW-1185">Reference proteome</keyword>
<dbReference type="InterPro" id="IPR029063">
    <property type="entry name" value="SAM-dependent_MTases_sf"/>
</dbReference>
<gene>
    <name evidence="2" type="ORF">TWF730_008761</name>
</gene>
<dbReference type="Proteomes" id="UP001373714">
    <property type="component" value="Unassembled WGS sequence"/>
</dbReference>
<dbReference type="Pfam" id="PF13649">
    <property type="entry name" value="Methyltransf_25"/>
    <property type="match status" value="1"/>
</dbReference>
<evidence type="ECO:0000313" key="3">
    <source>
        <dbReference type="Proteomes" id="UP001373714"/>
    </source>
</evidence>
<organism evidence="2 3">
    <name type="scientific">Orbilia blumenaviensis</name>
    <dbReference type="NCBI Taxonomy" id="1796055"/>
    <lineage>
        <taxon>Eukaryota</taxon>
        <taxon>Fungi</taxon>
        <taxon>Dikarya</taxon>
        <taxon>Ascomycota</taxon>
        <taxon>Pezizomycotina</taxon>
        <taxon>Orbiliomycetes</taxon>
        <taxon>Orbiliales</taxon>
        <taxon>Orbiliaceae</taxon>
        <taxon>Orbilia</taxon>
    </lineage>
</organism>
<accession>A0AAV9V4Y6</accession>
<comment type="caution">
    <text evidence="2">The sequence shown here is derived from an EMBL/GenBank/DDBJ whole genome shotgun (WGS) entry which is preliminary data.</text>
</comment>
<dbReference type="Gene3D" id="3.40.50.150">
    <property type="entry name" value="Vaccinia Virus protein VP39"/>
    <property type="match status" value="1"/>
</dbReference>
<proteinExistence type="predicted"/>
<dbReference type="EMBL" id="JAVHNS010000005">
    <property type="protein sequence ID" value="KAK6354353.1"/>
    <property type="molecule type" value="Genomic_DNA"/>
</dbReference>
<dbReference type="InterPro" id="IPR041698">
    <property type="entry name" value="Methyltransf_25"/>
</dbReference>
<evidence type="ECO:0000259" key="1">
    <source>
        <dbReference type="Pfam" id="PF13649"/>
    </source>
</evidence>
<evidence type="ECO:0000313" key="2">
    <source>
        <dbReference type="EMBL" id="KAK6354353.1"/>
    </source>
</evidence>
<protein>
    <recommendedName>
        <fullName evidence="1">Methyltransferase domain-containing protein</fullName>
    </recommendedName>
</protein>
<dbReference type="CDD" id="cd02440">
    <property type="entry name" value="AdoMet_MTases"/>
    <property type="match status" value="1"/>
</dbReference>
<sequence length="458" mass="51170">MRVCLLRASVAGSKDVGYSDIEKYTDRHTIEQRFIGEDRIKRDLNFAAAESFDVYFNLLPWEWHNGPRKALAVLATKYIEDISIPVIGLPSRILERCASDARGRILLENVAGAEATTAEWDEYACTVIELDNTPIPLSPVFCNTGTLLDPKVNPDLHSAIRKSAEDAFYTNNLHGSPWCTFTILSRSEQEPTHPVQLLEVSLMPKAIFTQSADATNPTPEACAIRESFPGGYRSFIHSSISSYFLKRNRASDISRKIAGRYDLVAAHYDAGTTGHYQELLKKIVQTYNFDGLVLDIGCGTGLLARIHGNPQNLSRFIGMDVSLEMKTECLRHGQYECVFVGPMQRLLVAYADPADHIVCFGALHYLDVNELSMVLSRAFQLARLSVTFTIDEIPDSYKEAQSLRGSGYMAGSNHLSEIESYGTPVGWRKVDRSRNMGWVSPTTGVEVYTSIFRFERAI</sequence>
<reference evidence="2 3" key="1">
    <citation type="submission" date="2019-10" db="EMBL/GenBank/DDBJ databases">
        <authorList>
            <person name="Palmer J.M."/>
        </authorList>
    </citation>
    <scope>NUCLEOTIDE SEQUENCE [LARGE SCALE GENOMIC DNA]</scope>
    <source>
        <strain evidence="2 3">TWF730</strain>
    </source>
</reference>
<feature type="domain" description="Methyltransferase" evidence="1">
    <location>
        <begin position="293"/>
        <end position="381"/>
    </location>
</feature>
<dbReference type="AlphaFoldDB" id="A0AAV9V4Y6"/>